<comment type="caution">
    <text evidence="7">The sequence shown here is derived from an EMBL/GenBank/DDBJ whole genome shotgun (WGS) entry which is preliminary data.</text>
</comment>
<dbReference type="PANTHER" id="PTHR13353:SF5">
    <property type="entry name" value="TRANSMEMBRANE PROTEIN 19"/>
    <property type="match status" value="1"/>
</dbReference>
<evidence type="ECO:0008006" key="9">
    <source>
        <dbReference type="Google" id="ProtNLM"/>
    </source>
</evidence>
<dbReference type="InterPro" id="IPR002794">
    <property type="entry name" value="DUF92_TMEM19"/>
</dbReference>
<gene>
    <name evidence="7" type="ORF">CcCBS67573_g02108</name>
</gene>
<evidence type="ECO:0000313" key="8">
    <source>
        <dbReference type="Proteomes" id="UP000320333"/>
    </source>
</evidence>
<comment type="subcellular location">
    <subcellularLocation>
        <location evidence="1">Membrane</location>
        <topology evidence="1">Multi-pass membrane protein</topology>
    </subcellularLocation>
</comment>
<protein>
    <recommendedName>
        <fullName evidence="9">Transmembrane protein 19</fullName>
    </recommendedName>
</protein>
<evidence type="ECO:0000313" key="7">
    <source>
        <dbReference type="EMBL" id="TPX76627.1"/>
    </source>
</evidence>
<feature type="transmembrane region" description="Helical" evidence="6">
    <location>
        <begin position="214"/>
        <end position="238"/>
    </location>
</feature>
<dbReference type="GO" id="GO:0016020">
    <property type="term" value="C:membrane"/>
    <property type="evidence" value="ECO:0007669"/>
    <property type="project" value="UniProtKB-SubCell"/>
</dbReference>
<dbReference type="STRING" id="246404.A0A507FNN0"/>
<name>A0A507FNN0_9FUNG</name>
<reference evidence="7 8" key="1">
    <citation type="journal article" date="2019" name="Sci. Rep.">
        <title>Comparative genomics of chytrid fungi reveal insights into the obligate biotrophic and pathogenic lifestyle of Synchytrium endobioticum.</title>
        <authorList>
            <person name="van de Vossenberg B.T.L.H."/>
            <person name="Warris S."/>
            <person name="Nguyen H.D.T."/>
            <person name="van Gent-Pelzer M.P.E."/>
            <person name="Joly D.L."/>
            <person name="van de Geest H.C."/>
            <person name="Bonants P.J.M."/>
            <person name="Smith D.S."/>
            <person name="Levesque C.A."/>
            <person name="van der Lee T.A.J."/>
        </authorList>
    </citation>
    <scope>NUCLEOTIDE SEQUENCE [LARGE SCALE GENOMIC DNA]</scope>
    <source>
        <strain evidence="7 8">CBS 675.73</strain>
    </source>
</reference>
<organism evidence="7 8">
    <name type="scientific">Chytriomyces confervae</name>
    <dbReference type="NCBI Taxonomy" id="246404"/>
    <lineage>
        <taxon>Eukaryota</taxon>
        <taxon>Fungi</taxon>
        <taxon>Fungi incertae sedis</taxon>
        <taxon>Chytridiomycota</taxon>
        <taxon>Chytridiomycota incertae sedis</taxon>
        <taxon>Chytridiomycetes</taxon>
        <taxon>Chytridiales</taxon>
        <taxon>Chytriomycetaceae</taxon>
        <taxon>Chytriomyces</taxon>
    </lineage>
</organism>
<dbReference type="Proteomes" id="UP000320333">
    <property type="component" value="Unassembled WGS sequence"/>
</dbReference>
<evidence type="ECO:0000256" key="4">
    <source>
        <dbReference type="ARBA" id="ARBA00022989"/>
    </source>
</evidence>
<keyword evidence="4 6" id="KW-1133">Transmembrane helix</keyword>
<evidence type="ECO:0000256" key="5">
    <source>
        <dbReference type="ARBA" id="ARBA00023136"/>
    </source>
</evidence>
<accession>A0A507FNN0</accession>
<evidence type="ECO:0000256" key="6">
    <source>
        <dbReference type="SAM" id="Phobius"/>
    </source>
</evidence>
<proteinExistence type="inferred from homology"/>
<dbReference type="AlphaFoldDB" id="A0A507FNN0"/>
<comment type="similarity">
    <text evidence="2">Belongs to the TMEM19 family.</text>
</comment>
<evidence type="ECO:0000256" key="2">
    <source>
        <dbReference type="ARBA" id="ARBA00009012"/>
    </source>
</evidence>
<keyword evidence="8" id="KW-1185">Reference proteome</keyword>
<keyword evidence="3 6" id="KW-0812">Transmembrane</keyword>
<dbReference type="Pfam" id="PF01940">
    <property type="entry name" value="DUF92"/>
    <property type="match status" value="1"/>
</dbReference>
<feature type="transmembrane region" description="Helical" evidence="6">
    <location>
        <begin position="179"/>
        <end position="202"/>
    </location>
</feature>
<evidence type="ECO:0000256" key="1">
    <source>
        <dbReference type="ARBA" id="ARBA00004141"/>
    </source>
</evidence>
<sequence length="301" mass="31910">MHILLTVALYLALAYHGLKKGSLSISGAVAAAAVCLPTFSHPSYLFMIVLLTFYLSSSRLTKVGSATKASIEEDHKAGGQRTAVQVFSNGFTGTVIACLHYMLVFHENNDSMSGLCFADPSISTFWLARLNTALIAAYLGHYACCNGDTWASELGVLSKGNPILITTLKSVPKGTNGGVSLIGLVASLIGGAVVGLSAYFAFILSDWHCLSSDLLYSLVIAGAACGLVGSLIDSFLGATLQRSTFNKKSGQIAADFRRPRRHEDRADLVVVSGYEVLDNHQVNFVSSLTTAFIAGIVAYNL</sequence>
<dbReference type="EMBL" id="QEAP01000041">
    <property type="protein sequence ID" value="TPX76627.1"/>
    <property type="molecule type" value="Genomic_DNA"/>
</dbReference>
<dbReference type="OrthoDB" id="30881at2759"/>
<keyword evidence="5 6" id="KW-0472">Membrane</keyword>
<evidence type="ECO:0000256" key="3">
    <source>
        <dbReference type="ARBA" id="ARBA00022692"/>
    </source>
</evidence>
<dbReference type="PANTHER" id="PTHR13353">
    <property type="entry name" value="TRANSMEMBRANE PROTEIN 19"/>
    <property type="match status" value="1"/>
</dbReference>